<dbReference type="InterPro" id="IPR032466">
    <property type="entry name" value="Metal_Hydrolase"/>
</dbReference>
<dbReference type="PANTHER" id="PTHR42889">
    <property type="entry name" value="BLR3681 PROTEIN"/>
    <property type="match status" value="1"/>
</dbReference>
<accession>A0ABD5MJF9</accession>
<dbReference type="InterPro" id="IPR006680">
    <property type="entry name" value="Amidohydro-rel"/>
</dbReference>
<dbReference type="PANTHER" id="PTHR42889:SF1">
    <property type="entry name" value="BLR3681 PROTEIN"/>
    <property type="match status" value="1"/>
</dbReference>
<evidence type="ECO:0000313" key="3">
    <source>
        <dbReference type="EMBL" id="MFA1612305.1"/>
    </source>
</evidence>
<sequence>MDGLDDVFVADAVTHAYNQTESNFRVPRYAQQVAEIGLALESKMPDGYRRTDESFLGDWPIENTENAVFRESHTDFAVIHPQSITVFHDGLTAEAKAKQFVERNPNRTAALASIDAVGLDDPQAELTRQVEEFDPHGVKVYPSYWEQDGTHHGFKMDDPEVAFPLWEHAADLGLDVVAVHKALPFGAVPMDSYKVGDVEEAAASFPDLTFEIVHGGLSFAEETGWQIARHPNVYVNLELTLAELVTSPESFAETLEDLLYGGGKQALNKILWGTGAPHFHPGLLLERFWEYDFPEMKGFAGTFEITQEDKKKILGENWAEAHGFDIDEIQSDIEGDEYSTEELTDEWESTDFEVAG</sequence>
<evidence type="ECO:0000313" key="4">
    <source>
        <dbReference type="Proteomes" id="UP001570511"/>
    </source>
</evidence>
<keyword evidence="4" id="KW-1185">Reference proteome</keyword>
<organism evidence="3 4">
    <name type="scientific">Halobellus rubicundus</name>
    <dbReference type="NCBI Taxonomy" id="2996466"/>
    <lineage>
        <taxon>Archaea</taxon>
        <taxon>Methanobacteriati</taxon>
        <taxon>Methanobacteriota</taxon>
        <taxon>Stenosarchaea group</taxon>
        <taxon>Halobacteria</taxon>
        <taxon>Halobacteriales</taxon>
        <taxon>Haloferacaceae</taxon>
        <taxon>Halobellus</taxon>
    </lineage>
</organism>
<dbReference type="EMBL" id="JBGNYA010000001">
    <property type="protein sequence ID" value="MFA1612305.1"/>
    <property type="molecule type" value="Genomic_DNA"/>
</dbReference>
<dbReference type="SUPFAM" id="SSF51556">
    <property type="entry name" value="Metallo-dependent hydrolases"/>
    <property type="match status" value="1"/>
</dbReference>
<evidence type="ECO:0000259" key="2">
    <source>
        <dbReference type="Pfam" id="PF04909"/>
    </source>
</evidence>
<comment type="caution">
    <text evidence="3">The sequence shown here is derived from an EMBL/GenBank/DDBJ whole genome shotgun (WGS) entry which is preliminary data.</text>
</comment>
<reference evidence="3 4" key="1">
    <citation type="submission" date="2024-08" db="EMBL/GenBank/DDBJ databases">
        <title>Halobellus sp. MBLA0158 whole genome sequence.</title>
        <authorList>
            <person name="Hwang C.Y."/>
            <person name="Cho E.-S."/>
            <person name="Seo M.-J."/>
        </authorList>
    </citation>
    <scope>NUCLEOTIDE SEQUENCE [LARGE SCALE GENOMIC DNA]</scope>
    <source>
        <strain evidence="3 4">MBLA0158</strain>
    </source>
</reference>
<feature type="domain" description="Amidohydrolase-related" evidence="2">
    <location>
        <begin position="103"/>
        <end position="317"/>
    </location>
</feature>
<gene>
    <name evidence="3" type="ORF">OS889_15020</name>
</gene>
<evidence type="ECO:0000256" key="1">
    <source>
        <dbReference type="SAM" id="MobiDB-lite"/>
    </source>
</evidence>
<name>A0ABD5MJF9_9EURY</name>
<proteinExistence type="predicted"/>
<dbReference type="RefSeq" id="WP_372391141.1">
    <property type="nucleotide sequence ID" value="NZ_JBGNYA010000001.1"/>
</dbReference>
<protein>
    <submittedName>
        <fullName evidence="3">Amidohydrolase family protein</fullName>
    </submittedName>
</protein>
<feature type="region of interest" description="Disordered" evidence="1">
    <location>
        <begin position="337"/>
        <end position="356"/>
    </location>
</feature>
<dbReference type="Pfam" id="PF04909">
    <property type="entry name" value="Amidohydro_2"/>
    <property type="match status" value="1"/>
</dbReference>
<dbReference type="AlphaFoldDB" id="A0ABD5MJF9"/>
<dbReference type="Gene3D" id="3.20.20.140">
    <property type="entry name" value="Metal-dependent hydrolases"/>
    <property type="match status" value="1"/>
</dbReference>
<dbReference type="Proteomes" id="UP001570511">
    <property type="component" value="Unassembled WGS sequence"/>
</dbReference>